<dbReference type="InterPro" id="IPR020103">
    <property type="entry name" value="PsdUridine_synth_cat_dom_sf"/>
</dbReference>
<keyword evidence="1" id="KW-1185">Reference proteome</keyword>
<evidence type="ECO:0000313" key="2">
    <source>
        <dbReference type="WBParaSite" id="MBELARI_LOCUS4886"/>
    </source>
</evidence>
<reference evidence="2" key="1">
    <citation type="submission" date="2024-02" db="UniProtKB">
        <authorList>
            <consortium name="WormBaseParasite"/>
        </authorList>
    </citation>
    <scope>IDENTIFICATION</scope>
</reference>
<organism evidence="1 2">
    <name type="scientific">Mesorhabditis belari</name>
    <dbReference type="NCBI Taxonomy" id="2138241"/>
    <lineage>
        <taxon>Eukaryota</taxon>
        <taxon>Metazoa</taxon>
        <taxon>Ecdysozoa</taxon>
        <taxon>Nematoda</taxon>
        <taxon>Chromadorea</taxon>
        <taxon>Rhabditida</taxon>
        <taxon>Rhabditina</taxon>
        <taxon>Rhabditomorpha</taxon>
        <taxon>Rhabditoidea</taxon>
        <taxon>Rhabditidae</taxon>
        <taxon>Mesorhabditinae</taxon>
        <taxon>Mesorhabditis</taxon>
    </lineage>
</organism>
<sequence>MTTLLPRICRRGIASSRSYAKTTSDEAFEQRNQRGQEVTSGLIDAAFRIPSFSKIDTLAKYLQQNVILHEPGHFLIIPKPYGVSCLGMKQKGGGVFKNSVHDQIDDDEELEQSKKGNDITISDCLPLLAKHFQEPQLQFCTGLKRNVSGPIVLPANKTDFQHLLASLKRTSSKADDFEQHKALVLAIGQPDLPTKSLKGYTTFQKVGNHKEYVFVEAKADRRARTGKYAVQSQIAWEVLGTANGISLLDVSVWKFARHFPRVALSHLLCPILGDTMYMNRIIELDGKPALLDPRQLYRQKNPTWLPPDFLRITGISRSMVNRLPMMWHVYRTMYPNYGTSAEQLDLVASLDPPTYFVAMVEALGLSTHLTRHLQKYER</sequence>
<dbReference type="Proteomes" id="UP000887575">
    <property type="component" value="Unassembled WGS sequence"/>
</dbReference>
<accession>A0AAF3FFU1</accession>
<dbReference type="GO" id="GO:0003723">
    <property type="term" value="F:RNA binding"/>
    <property type="evidence" value="ECO:0007669"/>
    <property type="project" value="InterPro"/>
</dbReference>
<dbReference type="GO" id="GO:0009982">
    <property type="term" value="F:pseudouridine synthase activity"/>
    <property type="evidence" value="ECO:0007669"/>
    <property type="project" value="InterPro"/>
</dbReference>
<name>A0AAF3FFU1_9BILA</name>
<proteinExistence type="predicted"/>
<dbReference type="AlphaFoldDB" id="A0AAF3FFU1"/>
<dbReference type="GO" id="GO:0001522">
    <property type="term" value="P:pseudouridine synthesis"/>
    <property type="evidence" value="ECO:0007669"/>
    <property type="project" value="InterPro"/>
</dbReference>
<evidence type="ECO:0000313" key="1">
    <source>
        <dbReference type="Proteomes" id="UP000887575"/>
    </source>
</evidence>
<dbReference type="Gene3D" id="3.30.2350.10">
    <property type="entry name" value="Pseudouridine synthase"/>
    <property type="match status" value="1"/>
</dbReference>
<protein>
    <submittedName>
        <fullName evidence="2">Uncharacterized protein</fullName>
    </submittedName>
</protein>
<dbReference type="SUPFAM" id="SSF55120">
    <property type="entry name" value="Pseudouridine synthase"/>
    <property type="match status" value="1"/>
</dbReference>
<dbReference type="WBParaSite" id="MBELARI_LOCUS4886">
    <property type="protein sequence ID" value="MBELARI_LOCUS4886"/>
    <property type="gene ID" value="MBELARI_LOCUS4886"/>
</dbReference>